<evidence type="ECO:0000313" key="6">
    <source>
        <dbReference type="EMBL" id="CAB4175028.1"/>
    </source>
</evidence>
<dbReference type="EMBL" id="LR796305">
    <property type="protein sequence ID" value="CAB4135804.1"/>
    <property type="molecule type" value="Genomic_DNA"/>
</dbReference>
<dbReference type="EMBL" id="LR796980">
    <property type="protein sequence ID" value="CAB4179347.1"/>
    <property type="molecule type" value="Genomic_DNA"/>
</dbReference>
<dbReference type="EMBL" id="LR796709">
    <property type="protein sequence ID" value="CAB4161628.1"/>
    <property type="molecule type" value="Genomic_DNA"/>
</dbReference>
<proteinExistence type="predicted"/>
<evidence type="ECO:0000313" key="4">
    <source>
        <dbReference type="EMBL" id="CAB4151055.1"/>
    </source>
</evidence>
<evidence type="ECO:0000313" key="2">
    <source>
        <dbReference type="EMBL" id="CAB4135804.1"/>
    </source>
</evidence>
<dbReference type="EMBL" id="LR797434">
    <property type="protein sequence ID" value="CAB4215909.1"/>
    <property type="molecule type" value="Genomic_DNA"/>
</dbReference>
<sequence>MVNRDNVVTTETAAPRKKAPAKKVAVKKEAAPIDGDNDGLIDDGKETERSVKLAAVSSDTESLVIYFESGMGYTTGTGIRFTRESPMGEVSFAEANLLLRLSNFRLANDEEKEMYYNNLEG</sequence>
<feature type="region of interest" description="Disordered" evidence="1">
    <location>
        <begin position="1"/>
        <end position="29"/>
    </location>
</feature>
<dbReference type="EMBL" id="LR796461">
    <property type="protein sequence ID" value="CAB4146092.1"/>
    <property type="molecule type" value="Genomic_DNA"/>
</dbReference>
<dbReference type="EMBL" id="LR797130">
    <property type="protein sequence ID" value="CAB4188707.1"/>
    <property type="molecule type" value="Genomic_DNA"/>
</dbReference>
<evidence type="ECO:0000313" key="3">
    <source>
        <dbReference type="EMBL" id="CAB4146092.1"/>
    </source>
</evidence>
<dbReference type="EMBL" id="LR796548">
    <property type="protein sequence ID" value="CAB4151055.1"/>
    <property type="molecule type" value="Genomic_DNA"/>
</dbReference>
<evidence type="ECO:0000313" key="5">
    <source>
        <dbReference type="EMBL" id="CAB4161628.1"/>
    </source>
</evidence>
<dbReference type="EMBL" id="LR797492">
    <property type="protein sequence ID" value="CAB4220207.1"/>
    <property type="molecule type" value="Genomic_DNA"/>
</dbReference>
<evidence type="ECO:0000256" key="1">
    <source>
        <dbReference type="SAM" id="MobiDB-lite"/>
    </source>
</evidence>
<dbReference type="EMBL" id="LR796917">
    <property type="protein sequence ID" value="CAB4175028.1"/>
    <property type="molecule type" value="Genomic_DNA"/>
</dbReference>
<evidence type="ECO:0000313" key="7">
    <source>
        <dbReference type="EMBL" id="CAB4179347.1"/>
    </source>
</evidence>
<evidence type="ECO:0000313" key="9">
    <source>
        <dbReference type="EMBL" id="CAB4192049.1"/>
    </source>
</evidence>
<evidence type="ECO:0000313" key="10">
    <source>
        <dbReference type="EMBL" id="CAB4215909.1"/>
    </source>
</evidence>
<accession>A0A6J5LML9</accession>
<reference evidence="2" key="1">
    <citation type="submission" date="2020-04" db="EMBL/GenBank/DDBJ databases">
        <authorList>
            <person name="Chiriac C."/>
            <person name="Salcher M."/>
            <person name="Ghai R."/>
            <person name="Kavagutti S V."/>
        </authorList>
    </citation>
    <scope>NUCLEOTIDE SEQUENCE</scope>
</reference>
<protein>
    <submittedName>
        <fullName evidence="2">Uncharacterized protein</fullName>
    </submittedName>
</protein>
<feature type="compositionally biased region" description="Basic residues" evidence="1">
    <location>
        <begin position="15"/>
        <end position="25"/>
    </location>
</feature>
<gene>
    <name evidence="7" type="ORF">UFOVP1031_72</name>
    <name evidence="8" type="ORF">UFOVP1172_63</name>
    <name evidence="9" type="ORF">UFOVP1240_125</name>
    <name evidence="10" type="ORF">UFOVP1486_25</name>
    <name evidence="12" type="ORF">UFOVP1578_144</name>
    <name evidence="11" type="ORF">UFOVP1630_136</name>
    <name evidence="2" type="ORF">UFOVP288_142</name>
    <name evidence="3" type="ORF">UFOVP483_54</name>
    <name evidence="4" type="ORF">UFOVP573_130</name>
    <name evidence="5" type="ORF">UFOVP769_142</name>
    <name evidence="6" type="ORF">UFOVP962_110</name>
</gene>
<evidence type="ECO:0000313" key="11">
    <source>
        <dbReference type="EMBL" id="CAB4220207.1"/>
    </source>
</evidence>
<organism evidence="2">
    <name type="scientific">uncultured Caudovirales phage</name>
    <dbReference type="NCBI Taxonomy" id="2100421"/>
    <lineage>
        <taxon>Viruses</taxon>
        <taxon>Duplodnaviria</taxon>
        <taxon>Heunggongvirae</taxon>
        <taxon>Uroviricota</taxon>
        <taxon>Caudoviricetes</taxon>
        <taxon>Peduoviridae</taxon>
        <taxon>Maltschvirus</taxon>
        <taxon>Maltschvirus maltsch</taxon>
    </lineage>
</organism>
<dbReference type="EMBL" id="LR797180">
    <property type="protein sequence ID" value="CAB4192049.1"/>
    <property type="molecule type" value="Genomic_DNA"/>
</dbReference>
<evidence type="ECO:0000313" key="12">
    <source>
        <dbReference type="EMBL" id="CAB5230845.1"/>
    </source>
</evidence>
<evidence type="ECO:0000313" key="8">
    <source>
        <dbReference type="EMBL" id="CAB4188707.1"/>
    </source>
</evidence>
<name>A0A6J5LML9_9CAUD</name>
<dbReference type="EMBL" id="LR798423">
    <property type="protein sequence ID" value="CAB5230845.1"/>
    <property type="molecule type" value="Genomic_DNA"/>
</dbReference>